<keyword evidence="4 6" id="KW-1133">Transmembrane helix</keyword>
<evidence type="ECO:0000256" key="4">
    <source>
        <dbReference type="ARBA" id="ARBA00022989"/>
    </source>
</evidence>
<evidence type="ECO:0000256" key="3">
    <source>
        <dbReference type="ARBA" id="ARBA00022692"/>
    </source>
</evidence>
<accession>A0ABV1RWI6</accession>
<comment type="subcellular location">
    <subcellularLocation>
        <location evidence="1">Cell membrane</location>
        <topology evidence="1">Multi-pass membrane protein</topology>
    </subcellularLocation>
</comment>
<feature type="transmembrane region" description="Helical" evidence="6">
    <location>
        <begin position="818"/>
        <end position="839"/>
    </location>
</feature>
<evidence type="ECO:0000259" key="7">
    <source>
        <dbReference type="Pfam" id="PF02687"/>
    </source>
</evidence>
<dbReference type="InterPro" id="IPR025857">
    <property type="entry name" value="MacB_PCD"/>
</dbReference>
<dbReference type="RefSeq" id="WP_350412843.1">
    <property type="nucleotide sequence ID" value="NZ_JBEOKT010000010.1"/>
</dbReference>
<feature type="domain" description="ABC3 transporter permease C-terminal" evidence="7">
    <location>
        <begin position="274"/>
        <end position="393"/>
    </location>
</feature>
<name>A0ABV1RWI6_9BACT</name>
<evidence type="ECO:0000256" key="1">
    <source>
        <dbReference type="ARBA" id="ARBA00004651"/>
    </source>
</evidence>
<proteinExistence type="predicted"/>
<evidence type="ECO:0000313" key="10">
    <source>
        <dbReference type="Proteomes" id="UP001476807"/>
    </source>
</evidence>
<evidence type="ECO:0000259" key="8">
    <source>
        <dbReference type="Pfam" id="PF12704"/>
    </source>
</evidence>
<feature type="transmembrane region" description="Helical" evidence="6">
    <location>
        <begin position="731"/>
        <end position="755"/>
    </location>
</feature>
<organism evidence="9 10">
    <name type="scientific">Pontibacter populi</name>
    <dbReference type="NCBI Taxonomy" id="890055"/>
    <lineage>
        <taxon>Bacteria</taxon>
        <taxon>Pseudomonadati</taxon>
        <taxon>Bacteroidota</taxon>
        <taxon>Cytophagia</taxon>
        <taxon>Cytophagales</taxon>
        <taxon>Hymenobacteraceae</taxon>
        <taxon>Pontibacter</taxon>
    </lineage>
</organism>
<feature type="transmembrane region" description="Helical" evidence="6">
    <location>
        <begin position="316"/>
        <end position="341"/>
    </location>
</feature>
<feature type="transmembrane region" description="Helical" evidence="6">
    <location>
        <begin position="413"/>
        <end position="431"/>
    </location>
</feature>
<reference evidence="9 10" key="1">
    <citation type="submission" date="2024-06" db="EMBL/GenBank/DDBJ databases">
        <title>Pontibacter populi HYL7-15.</title>
        <authorList>
            <person name="Kim M.K."/>
        </authorList>
    </citation>
    <scope>NUCLEOTIDE SEQUENCE [LARGE SCALE GENOMIC DNA]</scope>
    <source>
        <strain evidence="9 10">HYL7-15</strain>
    </source>
</reference>
<dbReference type="InterPro" id="IPR038766">
    <property type="entry name" value="Membrane_comp_ABC_pdt"/>
</dbReference>
<dbReference type="Pfam" id="PF02687">
    <property type="entry name" value="FtsX"/>
    <property type="match status" value="2"/>
</dbReference>
<feature type="transmembrane region" description="Helical" evidence="6">
    <location>
        <begin position="437"/>
        <end position="455"/>
    </location>
</feature>
<feature type="transmembrane region" description="Helical" evidence="6">
    <location>
        <begin position="776"/>
        <end position="806"/>
    </location>
</feature>
<keyword evidence="3 6" id="KW-0812">Transmembrane</keyword>
<dbReference type="Pfam" id="PF12704">
    <property type="entry name" value="MacB_PCD"/>
    <property type="match status" value="1"/>
</dbReference>
<comment type="caution">
    <text evidence="9">The sequence shown here is derived from an EMBL/GenBank/DDBJ whole genome shotgun (WGS) entry which is preliminary data.</text>
</comment>
<feature type="domain" description="ABC3 transporter permease C-terminal" evidence="7">
    <location>
        <begin position="735"/>
        <end position="849"/>
    </location>
</feature>
<evidence type="ECO:0000313" key="9">
    <source>
        <dbReference type="EMBL" id="MER2998397.1"/>
    </source>
</evidence>
<dbReference type="PANTHER" id="PTHR30287:SF1">
    <property type="entry name" value="INNER MEMBRANE PROTEIN"/>
    <property type="match status" value="1"/>
</dbReference>
<feature type="domain" description="MacB-like periplasmic core" evidence="8">
    <location>
        <begin position="35"/>
        <end position="241"/>
    </location>
</feature>
<evidence type="ECO:0000256" key="2">
    <source>
        <dbReference type="ARBA" id="ARBA00022475"/>
    </source>
</evidence>
<dbReference type="PANTHER" id="PTHR30287">
    <property type="entry name" value="MEMBRANE COMPONENT OF PREDICTED ABC SUPERFAMILY METABOLITE UPTAKE TRANSPORTER"/>
    <property type="match status" value="1"/>
</dbReference>
<sequence length="857" mass="94613">MSDNYIHLPDKPKLNLRWLLLMAWRDSRRNRGKLALFISSIVLGIAALVAINSFSDNLRTDIDKQAKSLIGADLVMAGNKPPEGEIKTLIDSIAVGGDRSDEVRFVSMVYFNASQSTRLVQVRALEGGFPYYGAIETQPVEASRSFRKGRRALVDNTLLLQFNTKPGDSIKVGNLTFEIAGALHKIPGQSAVTATIAPAVYIPREYLEATGLLQKGSRISYYHYFKLPAKTDADKLVKKLEPRLEEDGMAFDTVKSRQESTGKAYSDLASFLALVGFVALLLGCVGVASAVHVYIREKLATIGVLRCIGVSGKQAFLIYLFQVMAMGLIGAIIGAILGSLIQLYLPQLFQAFLPVEVTVSVSWLAIIEGIGIGVLVSVLFALLPLLTIRNVSPIITLRSSVEHLTKQKDPLRLAVYGLILLFVLVFAYFQLGTWLRALAFTGGVVVGFIVLALLARGMMWLVKRFFPVNWGYVWRQSLANLYRPNNQTLLLTVSIGLGTALIATLVLMQRLLISEVAVAGSENQPNLVLFDIQTAQRQGVIDMAKAEGLPVQQMVPVVTMRLEEMNGLTGTDVRQDTTLGIPDWAFTREYRVTYRDTLIDSETTEEGEWIGEVAADIEVVPISLEDRYAERLKVKLGDTLIFNVQGALMPTRVAHLREIEWNRVQSNFLVLFPKGVLEDAPQFHILMTRTKSDQQSADFQRSLVQRFPNVSAIDLDLILQTLDDILGKISFVIRFMALFSISTGLLVLIGSVNISKFQRVQESVLLRTLGASRKQILTITAFEYLLLGALASGTGVVLAVFASWALAVFSFEVTFVPVLWPLIPVFIGITLLTVVIGILNSRGILSRPPLEVLRREV</sequence>
<gene>
    <name evidence="9" type="ORF">ABS362_12645</name>
</gene>
<evidence type="ECO:0000256" key="5">
    <source>
        <dbReference type="ARBA" id="ARBA00023136"/>
    </source>
</evidence>
<protein>
    <submittedName>
        <fullName evidence="9">FtsX-like permease family protein</fullName>
    </submittedName>
</protein>
<keyword evidence="5 6" id="KW-0472">Membrane</keyword>
<feature type="transmembrane region" description="Helical" evidence="6">
    <location>
        <begin position="34"/>
        <end position="54"/>
    </location>
</feature>
<evidence type="ECO:0000256" key="6">
    <source>
        <dbReference type="SAM" id="Phobius"/>
    </source>
</evidence>
<dbReference type="InterPro" id="IPR003838">
    <property type="entry name" value="ABC3_permease_C"/>
</dbReference>
<keyword evidence="2" id="KW-1003">Cell membrane</keyword>
<dbReference type="EMBL" id="JBEOKT010000010">
    <property type="protein sequence ID" value="MER2998397.1"/>
    <property type="molecule type" value="Genomic_DNA"/>
</dbReference>
<feature type="transmembrane region" description="Helical" evidence="6">
    <location>
        <begin position="489"/>
        <end position="508"/>
    </location>
</feature>
<feature type="transmembrane region" description="Helical" evidence="6">
    <location>
        <begin position="268"/>
        <end position="295"/>
    </location>
</feature>
<keyword evidence="10" id="KW-1185">Reference proteome</keyword>
<feature type="transmembrane region" description="Helical" evidence="6">
    <location>
        <begin position="361"/>
        <end position="388"/>
    </location>
</feature>
<dbReference type="Proteomes" id="UP001476807">
    <property type="component" value="Unassembled WGS sequence"/>
</dbReference>